<evidence type="ECO:0008006" key="4">
    <source>
        <dbReference type="Google" id="ProtNLM"/>
    </source>
</evidence>
<sequence>MLTPQPKAILPPKSSNQGGMPTQALQLSSGTRADIEDAVERARQGVVLPHEQLRKLGLARPIFGDKAVLPAGSQNTQVMGSIHYVRDSDSDHDSDEDPDDDLDM</sequence>
<feature type="compositionally biased region" description="Polar residues" evidence="1">
    <location>
        <begin position="13"/>
        <end position="24"/>
    </location>
</feature>
<feature type="region of interest" description="Disordered" evidence="1">
    <location>
        <begin position="81"/>
        <end position="104"/>
    </location>
</feature>
<accession>A0AAW1S9V1</accession>
<evidence type="ECO:0000313" key="2">
    <source>
        <dbReference type="EMBL" id="KAK9842689.1"/>
    </source>
</evidence>
<dbReference type="Proteomes" id="UP001438707">
    <property type="component" value="Unassembled WGS sequence"/>
</dbReference>
<protein>
    <recommendedName>
        <fullName evidence="4">Elongator complex protein 5</fullName>
    </recommendedName>
</protein>
<comment type="caution">
    <text evidence="2">The sequence shown here is derived from an EMBL/GenBank/DDBJ whole genome shotgun (WGS) entry which is preliminary data.</text>
</comment>
<evidence type="ECO:0000256" key="1">
    <source>
        <dbReference type="SAM" id="MobiDB-lite"/>
    </source>
</evidence>
<name>A0AAW1S9V1_9CHLO</name>
<proteinExistence type="predicted"/>
<dbReference type="AlphaFoldDB" id="A0AAW1S9V1"/>
<feature type="region of interest" description="Disordered" evidence="1">
    <location>
        <begin position="1"/>
        <end position="24"/>
    </location>
</feature>
<keyword evidence="3" id="KW-1185">Reference proteome</keyword>
<evidence type="ECO:0000313" key="3">
    <source>
        <dbReference type="Proteomes" id="UP001438707"/>
    </source>
</evidence>
<feature type="compositionally biased region" description="Acidic residues" evidence="1">
    <location>
        <begin position="92"/>
        <end position="104"/>
    </location>
</feature>
<dbReference type="EMBL" id="JALJOS010000002">
    <property type="protein sequence ID" value="KAK9842689.1"/>
    <property type="molecule type" value="Genomic_DNA"/>
</dbReference>
<gene>
    <name evidence="2" type="ORF">WJX74_000760</name>
</gene>
<reference evidence="2 3" key="1">
    <citation type="journal article" date="2024" name="Nat. Commun.">
        <title>Phylogenomics reveals the evolutionary origins of lichenization in chlorophyte algae.</title>
        <authorList>
            <person name="Puginier C."/>
            <person name="Libourel C."/>
            <person name="Otte J."/>
            <person name="Skaloud P."/>
            <person name="Haon M."/>
            <person name="Grisel S."/>
            <person name="Petersen M."/>
            <person name="Berrin J.G."/>
            <person name="Delaux P.M."/>
            <person name="Dal Grande F."/>
            <person name="Keller J."/>
        </authorList>
    </citation>
    <scope>NUCLEOTIDE SEQUENCE [LARGE SCALE GENOMIC DNA]</scope>
    <source>
        <strain evidence="2 3">SAG 2145</strain>
    </source>
</reference>
<organism evidence="2 3">
    <name type="scientific">Apatococcus lobatus</name>
    <dbReference type="NCBI Taxonomy" id="904363"/>
    <lineage>
        <taxon>Eukaryota</taxon>
        <taxon>Viridiplantae</taxon>
        <taxon>Chlorophyta</taxon>
        <taxon>core chlorophytes</taxon>
        <taxon>Trebouxiophyceae</taxon>
        <taxon>Chlorellales</taxon>
        <taxon>Chlorellaceae</taxon>
        <taxon>Apatococcus</taxon>
    </lineage>
</organism>